<sequence>MSTRFRDRSAASTAGDAVVVTGASSGLGRECALELEDRGFEVLAGVRRAEDGEKLVAESLHGRLRYAIVDVTDDASVEACARLVEADYGGLRGLVNNAGIAVSAPLECVDSETMRRQLDTNVVGQLAMIRAHLPLLRRTRGRIVNITSGLGKVAIPYLGAYAAAQFAKEAMSDALRRELATSGVRVSVVQPGAILTPIWGKLSDTAADALRAAPPGVAEIYQASFAAFVEANAGQAMASRTTPEQFARAVARALTDPAPSTRYRVGADSRNMSMFARIMPDRLLDRLFSGIGPRAEEWERVPRAGSVAQR</sequence>
<dbReference type="Pfam" id="PF00106">
    <property type="entry name" value="adh_short"/>
    <property type="match status" value="1"/>
</dbReference>
<dbReference type="PRINTS" id="PR00080">
    <property type="entry name" value="SDRFAMILY"/>
</dbReference>
<dbReference type="EMBL" id="BAAAPC010000019">
    <property type="protein sequence ID" value="GAA2009110.1"/>
    <property type="molecule type" value="Genomic_DNA"/>
</dbReference>
<proteinExistence type="inferred from homology"/>
<dbReference type="Gene3D" id="3.40.50.720">
    <property type="entry name" value="NAD(P)-binding Rossmann-like Domain"/>
    <property type="match status" value="1"/>
</dbReference>
<dbReference type="InterPro" id="IPR002347">
    <property type="entry name" value="SDR_fam"/>
</dbReference>
<evidence type="ECO:0000313" key="3">
    <source>
        <dbReference type="Proteomes" id="UP001501585"/>
    </source>
</evidence>
<accession>A0ABN2TH69</accession>
<gene>
    <name evidence="2" type="ORF">GCM10009799_41170</name>
</gene>
<dbReference type="Proteomes" id="UP001501585">
    <property type="component" value="Unassembled WGS sequence"/>
</dbReference>
<dbReference type="SUPFAM" id="SSF51735">
    <property type="entry name" value="NAD(P)-binding Rossmann-fold domains"/>
    <property type="match status" value="1"/>
</dbReference>
<organism evidence="2 3">
    <name type="scientific">Nocardiopsis rhodophaea</name>
    <dbReference type="NCBI Taxonomy" id="280238"/>
    <lineage>
        <taxon>Bacteria</taxon>
        <taxon>Bacillati</taxon>
        <taxon>Actinomycetota</taxon>
        <taxon>Actinomycetes</taxon>
        <taxon>Streptosporangiales</taxon>
        <taxon>Nocardiopsidaceae</taxon>
        <taxon>Nocardiopsis</taxon>
    </lineage>
</organism>
<reference evidence="2 3" key="1">
    <citation type="journal article" date="2019" name="Int. J. Syst. Evol. Microbiol.">
        <title>The Global Catalogue of Microorganisms (GCM) 10K type strain sequencing project: providing services to taxonomists for standard genome sequencing and annotation.</title>
        <authorList>
            <consortium name="The Broad Institute Genomics Platform"/>
            <consortium name="The Broad Institute Genome Sequencing Center for Infectious Disease"/>
            <person name="Wu L."/>
            <person name="Ma J."/>
        </authorList>
    </citation>
    <scope>NUCLEOTIDE SEQUENCE [LARGE SCALE GENOMIC DNA]</scope>
    <source>
        <strain evidence="2 3">JCM 15313</strain>
    </source>
</reference>
<evidence type="ECO:0000313" key="2">
    <source>
        <dbReference type="EMBL" id="GAA2009110.1"/>
    </source>
</evidence>
<comment type="caution">
    <text evidence="2">The sequence shown here is derived from an EMBL/GenBank/DDBJ whole genome shotgun (WGS) entry which is preliminary data.</text>
</comment>
<name>A0ABN2TH69_9ACTN</name>
<protein>
    <submittedName>
        <fullName evidence="2">SDR family NAD(P)-dependent oxidoreductase</fullName>
    </submittedName>
</protein>
<keyword evidence="3" id="KW-1185">Reference proteome</keyword>
<evidence type="ECO:0000256" key="1">
    <source>
        <dbReference type="RuleBase" id="RU000363"/>
    </source>
</evidence>
<comment type="similarity">
    <text evidence="1">Belongs to the short-chain dehydrogenases/reductases (SDR) family.</text>
</comment>
<dbReference type="RefSeq" id="WP_344108910.1">
    <property type="nucleotide sequence ID" value="NZ_BAAAPC010000019.1"/>
</dbReference>
<dbReference type="PANTHER" id="PTHR43313">
    <property type="entry name" value="SHORT-CHAIN DEHYDROGENASE/REDUCTASE FAMILY 9C"/>
    <property type="match status" value="1"/>
</dbReference>
<dbReference type="InterPro" id="IPR036291">
    <property type="entry name" value="NAD(P)-bd_dom_sf"/>
</dbReference>
<dbReference type="PRINTS" id="PR00081">
    <property type="entry name" value="GDHRDH"/>
</dbReference>
<dbReference type="PANTHER" id="PTHR43313:SF1">
    <property type="entry name" value="3BETA-HYDROXYSTEROID DEHYDROGENASE DHS-16"/>
    <property type="match status" value="1"/>
</dbReference>